<reference evidence="1 2" key="1">
    <citation type="submission" date="2019-04" db="EMBL/GenBank/DDBJ databases">
        <title>Geobacter ruber sp. nov., ferric-reducing bacteria isolated from paddy soil.</title>
        <authorList>
            <person name="Xu Z."/>
            <person name="Masuda Y."/>
            <person name="Itoh H."/>
            <person name="Senoo K."/>
        </authorList>
    </citation>
    <scope>NUCLEOTIDE SEQUENCE [LARGE SCALE GENOMIC DNA]</scope>
    <source>
        <strain evidence="1 2">Red88</strain>
    </source>
</reference>
<evidence type="ECO:0000313" key="2">
    <source>
        <dbReference type="Proteomes" id="UP000324298"/>
    </source>
</evidence>
<sequence>MACDALEKLKGLLGYATAEERAELAAIARRLTPAWVPLFQGPQQAAYDSEADVLFYGGAAGGGKTDLVIGAALTRHRRSIIFRRVGTELQAICDRMAEILGTAEGFNAQKNLWRLPGRQVEFGAVPVLGDEKKYQGRPHDLKVFDEITSFTEAQFRFLITWLRTTDTAQRCRVICTGNPPVDSQGEWVMRYWAPWLDKDHPNPAQPGELRWFAVLDGKDAEVESSEPFLHQGRRIRPQSRTFIPSRVQDNPFLMETGYEATLQALPEPLRSRMLEGDFSAGQEENPFQVIPSAWVVAAQGRWSEQGRQGPMDGVGQDVARGGRAETVIARRHGAWYDQLLCYPGSATPDGPSAAALAMAAARDGAPIHVDVIGCGTSPYDHLNQAGVHVVPINGAGASHGTDKSGKLRFHNLRAELWWKMREALDPKAVPPVSLPPGQAVRADLCAPTWSLRSGKILIESKEDLMARIGRSPDRGDALVYASVETPKRAAFGGRAGHVVEYDPWA</sequence>
<gene>
    <name evidence="1" type="ORF">ET418_04760</name>
</gene>
<name>A0A5A9XMB6_9BACT</name>
<evidence type="ECO:0000313" key="1">
    <source>
        <dbReference type="EMBL" id="KAA0894267.1"/>
    </source>
</evidence>
<dbReference type="Gene3D" id="3.40.50.300">
    <property type="entry name" value="P-loop containing nucleotide triphosphate hydrolases"/>
    <property type="match status" value="1"/>
</dbReference>
<dbReference type="OrthoDB" id="9768556at2"/>
<dbReference type="Gene3D" id="3.30.420.240">
    <property type="match status" value="1"/>
</dbReference>
<comment type="caution">
    <text evidence="1">The sequence shown here is derived from an EMBL/GenBank/DDBJ whole genome shotgun (WGS) entry which is preliminary data.</text>
</comment>
<protein>
    <submittedName>
        <fullName evidence="1">Terminase</fullName>
    </submittedName>
</protein>
<accession>A0A5A9XMB6</accession>
<proteinExistence type="predicted"/>
<dbReference type="EMBL" id="SRSD01000002">
    <property type="protein sequence ID" value="KAA0894267.1"/>
    <property type="molecule type" value="Genomic_DNA"/>
</dbReference>
<dbReference type="Proteomes" id="UP000324298">
    <property type="component" value="Unassembled WGS sequence"/>
</dbReference>
<dbReference type="InterPro" id="IPR027417">
    <property type="entry name" value="P-loop_NTPase"/>
</dbReference>
<dbReference type="AlphaFoldDB" id="A0A5A9XMB6"/>
<keyword evidence="2" id="KW-1185">Reference proteome</keyword>
<organism evidence="1 2">
    <name type="scientific">Oryzomonas rubra</name>
    <dbReference type="NCBI Taxonomy" id="2509454"/>
    <lineage>
        <taxon>Bacteria</taxon>
        <taxon>Pseudomonadati</taxon>
        <taxon>Thermodesulfobacteriota</taxon>
        <taxon>Desulfuromonadia</taxon>
        <taxon>Geobacterales</taxon>
        <taxon>Geobacteraceae</taxon>
        <taxon>Oryzomonas</taxon>
    </lineage>
</organism>
<dbReference type="RefSeq" id="WP_149306424.1">
    <property type="nucleotide sequence ID" value="NZ_SRSD01000002.1"/>
</dbReference>